<dbReference type="InterPro" id="IPR015500">
    <property type="entry name" value="Peptidase_S8_subtilisin-rel"/>
</dbReference>
<dbReference type="PRINTS" id="PR00723">
    <property type="entry name" value="SUBTILISIN"/>
</dbReference>
<comment type="similarity">
    <text evidence="1 8 9">Belongs to the peptidase S8 family.</text>
</comment>
<dbReference type="SUPFAM" id="SSF52743">
    <property type="entry name" value="Subtilisin-like"/>
    <property type="match status" value="1"/>
</dbReference>
<dbReference type="Gene3D" id="3.40.50.200">
    <property type="entry name" value="Peptidase S8/S53 domain"/>
    <property type="match status" value="1"/>
</dbReference>
<reference evidence="14" key="1">
    <citation type="submission" date="2009-09" db="EMBL/GenBank/DDBJ databases">
        <title>The complete genome of Kribbella flavida DSM 17836.</title>
        <authorList>
            <consortium name="US DOE Joint Genome Institute (JGI-PGF)"/>
            <person name="Lucas S."/>
            <person name="Copeland A."/>
            <person name="Lapidus A."/>
            <person name="Glavina del Rio T."/>
            <person name="Dalin E."/>
            <person name="Tice H."/>
            <person name="Bruce D."/>
            <person name="Goodwin L."/>
            <person name="Pitluck S."/>
            <person name="Kyrpides N."/>
            <person name="Mavromatis K."/>
            <person name="Ivanova N."/>
            <person name="Saunders E."/>
            <person name="Brettin T."/>
            <person name="Detter J.C."/>
            <person name="Han C."/>
            <person name="Larimer F."/>
            <person name="Land M."/>
            <person name="Hauser L."/>
            <person name="Markowitz V."/>
            <person name="Cheng J.-F."/>
            <person name="Hugenholtz P."/>
            <person name="Woyke T."/>
            <person name="Wu D."/>
            <person name="Pukall R."/>
            <person name="Klenk H.-P."/>
            <person name="Eisen J.A."/>
        </authorList>
    </citation>
    <scope>NUCLEOTIDE SEQUENCE [LARGE SCALE GENOMIC DNA]</scope>
    <source>
        <strain evidence="14">DSM 17836 / JCM 10339 / NBRC 14399</strain>
    </source>
</reference>
<evidence type="ECO:0000256" key="5">
    <source>
        <dbReference type="ARBA" id="ARBA00022801"/>
    </source>
</evidence>
<dbReference type="SUPFAM" id="SSF52025">
    <property type="entry name" value="PA domain"/>
    <property type="match status" value="1"/>
</dbReference>
<dbReference type="eggNOG" id="COG1404">
    <property type="taxonomic scope" value="Bacteria"/>
</dbReference>
<feature type="domain" description="Peptidase S8/S53" evidence="11">
    <location>
        <begin position="228"/>
        <end position="493"/>
    </location>
</feature>
<dbReference type="STRING" id="479435.Kfla_5304"/>
<name>D2PL63_KRIFD</name>
<dbReference type="InterPro" id="IPR036852">
    <property type="entry name" value="Peptidase_S8/S53_dom_sf"/>
</dbReference>
<evidence type="ECO:0000313" key="13">
    <source>
        <dbReference type="EMBL" id="ADB34318.1"/>
    </source>
</evidence>
<dbReference type="Gene3D" id="3.50.30.30">
    <property type="match status" value="1"/>
</dbReference>
<dbReference type="PROSITE" id="PS00137">
    <property type="entry name" value="SUBTILASE_HIS"/>
    <property type="match status" value="1"/>
</dbReference>
<feature type="region of interest" description="Disordered" evidence="10">
    <location>
        <begin position="393"/>
        <end position="416"/>
    </location>
</feature>
<evidence type="ECO:0000256" key="1">
    <source>
        <dbReference type="ARBA" id="ARBA00011073"/>
    </source>
</evidence>
<dbReference type="PANTHER" id="PTHR43399:SF4">
    <property type="entry name" value="CELL WALL-ASSOCIATED PROTEASE"/>
    <property type="match status" value="1"/>
</dbReference>
<dbReference type="InterPro" id="IPR022398">
    <property type="entry name" value="Peptidase_S8_His-AS"/>
</dbReference>
<evidence type="ECO:0000259" key="12">
    <source>
        <dbReference type="Pfam" id="PF02225"/>
    </source>
</evidence>
<dbReference type="OrthoDB" id="9798386at2"/>
<protein>
    <submittedName>
        <fullName evidence="13">Peptidase S8 and S53 subtilisin kexin sedolisin</fullName>
    </submittedName>
</protein>
<accession>D2PL63</accession>
<sequence>MTSTNHAAARPVRLWRAGIALLLVAALPLIPSSGANGAGPPDRAGPTDSTVNGQAPKYVTLITGDRVKVVQRPGQPERVTFEPAKGSGSTGAITTYSGGHVYVVPVAAQRAVTRGRLDRTLFDVTTLVRELRDDGRIPVIVRYAGTRATAIGRARQTAVPGLRGQRVLTSLGARAGTVTPATAPPFWTAVASAPAIQRVTLDRRVSATLDLSVPQIGAPAAWARGLTGRGVKVAVLDTGIDPAHPDVAGRITGSANFSEAPDAIDHSGHGTHVASTIAGSGAASGGKYRGVASEASLLNGKVLDDEGSGTSSSIIAGMEWAVAQGAAVVNLSLGSVFPSDGTDELSVALDRMTRDSGTLFVVAAGNCGAPESFSISAPAAAAEALAVGNLERDGSLNDSSCRGPRLGDGAGKPEISAPGTGIVAARAAGTGLGTPVDEHHTTLTGTSMATPHVAGTAALVAQANPGWKADQLRARLMSTADPQGALSDEEGAGRVDADQATATGVAVDTGELELGRLSWPYPAKDEISRVLTYRNPTGSPVTLRLAVSVEPSPAGLKVGTDQLVVPANGEAAVTVTADRTVAGAGDFAGRITAQAAGADPLVTTVAWSTEPERYSLTVKGIGRDGAPADLGYSVAPLDSGRLPPGSLPEMRDGTATARLAPGRYQVTAAYLSPATDTRPETFELLAGDELALAGDTTVTMDLRTTHPVRIVPRDDGRVAPADRTVSYLAKNAAGLITGGFILDWGVAGERSAAVAASRPLTTGSSEFMMGARLFVPEYRAAVLGGAALSVLPFWGGPTFTGVRDLPLADAGSATPDELAAVRGKVALIRRAGDDPRENGELVKLAEAAGATGAIIYTTERPGDNAVFGGWQGREPIEAGIPAMRVSRVTARLLLDRLQAGPVTLRITGTAHPSYLYDLTQSWPGRIPVLGTVRVAPEQLARLDETFGAHTTGVQVYTPRAGYTPIGNHFVGRSVAREAPYRLTSFVQANDTAWETAYAAGDGSRHHFSAREVRRTYQPGERVSLRWGAPVQNSGLPDAPGEEFMGVRWQDSGLMFQVAQYQNKYESGEDSFPAEGTSLTIRRNGEQVAAADWTRVFVAGLPAGPAAYQARLDTTRTSPFWKYAKRVRTTWSWSARGGESEVMPLVLADVDLPQASAASEVRTGVPVRIGLGLRHQHGSAGAPFTGATLQLSYDGKAWKRLALTKVADGEYVTSVLHPAGTAGGAPSLRLAATDAKGNRIEQEIQAAYGLK</sequence>
<dbReference type="Proteomes" id="UP000007967">
    <property type="component" value="Chromosome"/>
</dbReference>
<feature type="active site" description="Charge relay system" evidence="7 8">
    <location>
        <position position="269"/>
    </location>
</feature>
<keyword evidence="5 8" id="KW-0378">Hydrolase</keyword>
<dbReference type="InterPro" id="IPR003137">
    <property type="entry name" value="PA_domain"/>
</dbReference>
<dbReference type="PROSITE" id="PS00136">
    <property type="entry name" value="SUBTILASE_ASP"/>
    <property type="match status" value="1"/>
</dbReference>
<keyword evidence="6 8" id="KW-0720">Serine protease</keyword>
<evidence type="ECO:0000256" key="7">
    <source>
        <dbReference type="PIRSR" id="PIRSR615500-1"/>
    </source>
</evidence>
<dbReference type="PROSITE" id="PS00138">
    <property type="entry name" value="SUBTILASE_SER"/>
    <property type="match status" value="1"/>
</dbReference>
<organism evidence="13 14">
    <name type="scientific">Kribbella flavida (strain DSM 17836 / JCM 10339 / NBRC 14399)</name>
    <dbReference type="NCBI Taxonomy" id="479435"/>
    <lineage>
        <taxon>Bacteria</taxon>
        <taxon>Bacillati</taxon>
        <taxon>Actinomycetota</taxon>
        <taxon>Actinomycetes</taxon>
        <taxon>Propionibacteriales</taxon>
        <taxon>Kribbellaceae</taxon>
        <taxon>Kribbella</taxon>
    </lineage>
</organism>
<dbReference type="KEGG" id="kfl:Kfla_5304"/>
<dbReference type="PROSITE" id="PS51892">
    <property type="entry name" value="SUBTILASE"/>
    <property type="match status" value="1"/>
</dbReference>
<dbReference type="AlphaFoldDB" id="D2PL63"/>
<dbReference type="RefSeq" id="WP_012922872.1">
    <property type="nucleotide sequence ID" value="NC_013729.1"/>
</dbReference>
<keyword evidence="2" id="KW-0964">Secreted</keyword>
<feature type="domain" description="PA" evidence="12">
    <location>
        <begin position="810"/>
        <end position="891"/>
    </location>
</feature>
<dbReference type="InterPro" id="IPR000209">
    <property type="entry name" value="Peptidase_S8/S53_dom"/>
</dbReference>
<proteinExistence type="inferred from homology"/>
<feature type="active site" description="Charge relay system" evidence="7 8">
    <location>
        <position position="237"/>
    </location>
</feature>
<evidence type="ECO:0000259" key="11">
    <source>
        <dbReference type="Pfam" id="PF00082"/>
    </source>
</evidence>
<dbReference type="InterPro" id="IPR023827">
    <property type="entry name" value="Peptidase_S8_Asp-AS"/>
</dbReference>
<dbReference type="Pfam" id="PF00082">
    <property type="entry name" value="Peptidase_S8"/>
    <property type="match status" value="1"/>
</dbReference>
<dbReference type="PANTHER" id="PTHR43399">
    <property type="entry name" value="SUBTILISIN-RELATED"/>
    <property type="match status" value="1"/>
</dbReference>
<evidence type="ECO:0000256" key="2">
    <source>
        <dbReference type="ARBA" id="ARBA00022525"/>
    </source>
</evidence>
<dbReference type="GO" id="GO:0004252">
    <property type="term" value="F:serine-type endopeptidase activity"/>
    <property type="evidence" value="ECO:0007669"/>
    <property type="project" value="UniProtKB-UniRule"/>
</dbReference>
<evidence type="ECO:0000256" key="9">
    <source>
        <dbReference type="RuleBase" id="RU003355"/>
    </source>
</evidence>
<dbReference type="InterPro" id="IPR051048">
    <property type="entry name" value="Peptidase_S8/S53_subtilisin"/>
</dbReference>
<dbReference type="GO" id="GO:0006508">
    <property type="term" value="P:proteolysis"/>
    <property type="evidence" value="ECO:0007669"/>
    <property type="project" value="UniProtKB-KW"/>
</dbReference>
<evidence type="ECO:0000256" key="8">
    <source>
        <dbReference type="PROSITE-ProRule" id="PRU01240"/>
    </source>
</evidence>
<dbReference type="HOGENOM" id="CLU_007528_0_0_11"/>
<evidence type="ECO:0000256" key="4">
    <source>
        <dbReference type="ARBA" id="ARBA00022729"/>
    </source>
</evidence>
<keyword evidence="14" id="KW-1185">Reference proteome</keyword>
<feature type="active site" description="Charge relay system" evidence="7 8">
    <location>
        <position position="447"/>
    </location>
</feature>
<gene>
    <name evidence="13" type="ordered locus">Kfla_5304</name>
</gene>
<evidence type="ECO:0000256" key="6">
    <source>
        <dbReference type="ARBA" id="ARBA00022825"/>
    </source>
</evidence>
<dbReference type="InterPro" id="IPR023828">
    <property type="entry name" value="Peptidase_S8_Ser-AS"/>
</dbReference>
<dbReference type="Pfam" id="PF02225">
    <property type="entry name" value="PA"/>
    <property type="match status" value="1"/>
</dbReference>
<evidence type="ECO:0000256" key="3">
    <source>
        <dbReference type="ARBA" id="ARBA00022670"/>
    </source>
</evidence>
<evidence type="ECO:0000313" key="14">
    <source>
        <dbReference type="Proteomes" id="UP000007967"/>
    </source>
</evidence>
<keyword evidence="3 8" id="KW-0645">Protease</keyword>
<dbReference type="EMBL" id="CP001736">
    <property type="protein sequence ID" value="ADB34318.1"/>
    <property type="molecule type" value="Genomic_DNA"/>
</dbReference>
<keyword evidence="4" id="KW-0732">Signal</keyword>
<evidence type="ECO:0000256" key="10">
    <source>
        <dbReference type="SAM" id="MobiDB-lite"/>
    </source>
</evidence>
<dbReference type="CDD" id="cd00538">
    <property type="entry name" value="PA"/>
    <property type="match status" value="1"/>
</dbReference>
<dbReference type="InterPro" id="IPR046450">
    <property type="entry name" value="PA_dom_sf"/>
</dbReference>
<reference evidence="13 14" key="2">
    <citation type="journal article" date="2010" name="Stand. Genomic Sci.">
        <title>Complete genome sequence of Kribbella flavida type strain (IFO 14399).</title>
        <authorList>
            <person name="Pukall R."/>
            <person name="Lapidus A."/>
            <person name="Glavina Del Rio T."/>
            <person name="Copeland A."/>
            <person name="Tice H."/>
            <person name="Cheng J.-F."/>
            <person name="Lucas S."/>
            <person name="Chen F."/>
            <person name="Nolan M."/>
            <person name="LaButti K."/>
            <person name="Pati A."/>
            <person name="Ivanova N."/>
            <person name="Mavrommatis K."/>
            <person name="Mikhailova N."/>
            <person name="Pitluck S."/>
            <person name="Bruce D."/>
            <person name="Goodwin L."/>
            <person name="Land M."/>
            <person name="Hauser L."/>
            <person name="Chang Y.-J."/>
            <person name="Jeffries C.D."/>
            <person name="Chen A."/>
            <person name="Palaniappan K."/>
            <person name="Chain P."/>
            <person name="Rohde M."/>
            <person name="Goeker M."/>
            <person name="Bristow J."/>
            <person name="Eisen J.A."/>
            <person name="Markowitz V."/>
            <person name="Hugenholtz P."/>
            <person name="Kyrpides N.C."/>
            <person name="Klenk H.-P."/>
            <person name="Brettin T."/>
        </authorList>
    </citation>
    <scope>NUCLEOTIDE SEQUENCE [LARGE SCALE GENOMIC DNA]</scope>
    <source>
        <strain evidence="14">DSM 17836 / JCM 10339 / NBRC 14399</strain>
    </source>
</reference>